<evidence type="ECO:0000256" key="1">
    <source>
        <dbReference type="SAM" id="MobiDB-lite"/>
    </source>
</evidence>
<sequence>MRYKPADAGYLSCVDLDEVADRLYALPPSEFTAARAAEARAAKEAGDVRLSREIAKLRKPTVSAWAVNRLAREHPGDLAELIDVGRRLRAAWEEQDAARLAELAQLRSEVTARVGRLARRGGDVSPAAGTEVDQTLDAAVVDAEAAAEVRRGRLVKPLHYSGFAPAPVPRERPARKPRESGAAGGGEDEARRREEGRKAKARAEAEAAHREWLEALEAAQREHDERAEKVARLERKLDKARGKLAEVAQRLDVARREERQARRRLDR</sequence>
<organism evidence="2 3">
    <name type="scientific">Nonomuraea maritima</name>
    <dbReference type="NCBI Taxonomy" id="683260"/>
    <lineage>
        <taxon>Bacteria</taxon>
        <taxon>Bacillati</taxon>
        <taxon>Actinomycetota</taxon>
        <taxon>Actinomycetes</taxon>
        <taxon>Streptosporangiales</taxon>
        <taxon>Streptosporangiaceae</taxon>
        <taxon>Nonomuraea</taxon>
    </lineage>
</organism>
<gene>
    <name evidence="2" type="ORF">SAMN05421874_10844</name>
</gene>
<evidence type="ECO:0000313" key="2">
    <source>
        <dbReference type="EMBL" id="SDK48946.1"/>
    </source>
</evidence>
<feature type="compositionally biased region" description="Basic and acidic residues" evidence="1">
    <location>
        <begin position="169"/>
        <end position="179"/>
    </location>
</feature>
<dbReference type="STRING" id="683260.SAMN05421874_10844"/>
<feature type="region of interest" description="Disordered" evidence="1">
    <location>
        <begin position="160"/>
        <end position="207"/>
    </location>
</feature>
<dbReference type="EMBL" id="FNFB01000008">
    <property type="protein sequence ID" value="SDK48946.1"/>
    <property type="molecule type" value="Genomic_DNA"/>
</dbReference>
<dbReference type="Proteomes" id="UP000198683">
    <property type="component" value="Unassembled WGS sequence"/>
</dbReference>
<proteinExistence type="predicted"/>
<evidence type="ECO:0000313" key="3">
    <source>
        <dbReference type="Proteomes" id="UP000198683"/>
    </source>
</evidence>
<accession>A0A1G9CBD5</accession>
<reference evidence="2 3" key="1">
    <citation type="submission" date="2016-10" db="EMBL/GenBank/DDBJ databases">
        <authorList>
            <person name="de Groot N.N."/>
        </authorList>
    </citation>
    <scope>NUCLEOTIDE SEQUENCE [LARGE SCALE GENOMIC DNA]</scope>
    <source>
        <strain evidence="2 3">CGMCC 4.5681</strain>
    </source>
</reference>
<keyword evidence="3" id="KW-1185">Reference proteome</keyword>
<name>A0A1G9CBD5_9ACTN</name>
<feature type="compositionally biased region" description="Basic and acidic residues" evidence="1">
    <location>
        <begin position="188"/>
        <end position="207"/>
    </location>
</feature>
<protein>
    <submittedName>
        <fullName evidence="2">Uncharacterized protein</fullName>
    </submittedName>
</protein>
<dbReference type="AlphaFoldDB" id="A0A1G9CBD5"/>